<comment type="subunit">
    <text evidence="11">The basal body constitutes a major portion of the flagellar organelle and consists of four rings (L,P,S, and M) mounted on a central rod. The M ring is integral to the inner membrane of the cell and may be connected to the flagellar rod via the S ring. The S (supramembrane ring) lies just distal to the M ring. The L and P rings lie in the outer membrane and the periplasmic space, respectively.</text>
</comment>
<dbReference type="InterPro" id="IPR000067">
    <property type="entry name" value="FlgMring_FliF"/>
</dbReference>
<evidence type="ECO:0000256" key="13">
    <source>
        <dbReference type="SAM" id="Phobius"/>
    </source>
</evidence>
<keyword evidence="16" id="KW-0969">Cilium</keyword>
<organism evidence="16 17">
    <name type="scientific">Lysobacter korlensis</name>
    <dbReference type="NCBI Taxonomy" id="553636"/>
    <lineage>
        <taxon>Bacteria</taxon>
        <taxon>Pseudomonadati</taxon>
        <taxon>Pseudomonadota</taxon>
        <taxon>Gammaproteobacteria</taxon>
        <taxon>Lysobacterales</taxon>
        <taxon>Lysobacteraceae</taxon>
        <taxon>Lysobacter</taxon>
    </lineage>
</organism>
<dbReference type="PANTHER" id="PTHR30046:SF0">
    <property type="entry name" value="FLAGELLAR M-RING PROTEIN"/>
    <property type="match status" value="1"/>
</dbReference>
<evidence type="ECO:0000256" key="7">
    <source>
        <dbReference type="ARBA" id="ARBA00022692"/>
    </source>
</evidence>
<sequence length="449" mass="47954">MSMKSFIASLSPPARMALWAGLGLIVLLTAVALWMLFGTRQQLLFGNLREAEAAEIVQALEEWKVPHEITDNGSAITVAADEVYNVRMRLVSAGVPKGGHVGFELFNDADFGVTEFAQRVNYQRAVQGELERTISSLPGVERARVHMTIRRPGLFVGETESSKASVALTLEPGQALDRHQVNGVRSLVAAAVEGLSVEQVSVLDSSGALLAGMSGALAQIDGRGDEEARLEARLQQRVTDLLGSALGDEVFHVAVDVRLNYDAVRQVSERPLAQGLGDEAVLVRKRVNSVDAAGGTGRSQNQEEAEYAHGTAREEISRAPGRIERISVAVMLPTSLDESEAERLRSLVAASAGLREERGDLLEVSRIASASAPEPPPSVREPAATTVHLAGPPPSGLAWKLGIVAMLGLLLGAILVAATSRRPRRLSATERDAAVMQLRGWLVDGTRPS</sequence>
<dbReference type="Pfam" id="PF01514">
    <property type="entry name" value="YscJ_FliF"/>
    <property type="match status" value="1"/>
</dbReference>
<comment type="caution">
    <text evidence="16">The sequence shown here is derived from an EMBL/GenBank/DDBJ whole genome shotgun (WGS) entry which is preliminary data.</text>
</comment>
<evidence type="ECO:0000256" key="2">
    <source>
        <dbReference type="ARBA" id="ARBA00004117"/>
    </source>
</evidence>
<dbReference type="PRINTS" id="PR01009">
    <property type="entry name" value="FLGMRINGFLIF"/>
</dbReference>
<keyword evidence="7 13" id="KW-0812">Transmembrane</keyword>
<evidence type="ECO:0000256" key="1">
    <source>
        <dbReference type="ARBA" id="ARBA00003820"/>
    </source>
</evidence>
<dbReference type="Pfam" id="PF08345">
    <property type="entry name" value="YscJ_FliF_C"/>
    <property type="match status" value="1"/>
</dbReference>
<evidence type="ECO:0000256" key="12">
    <source>
        <dbReference type="SAM" id="MobiDB-lite"/>
    </source>
</evidence>
<dbReference type="Proteomes" id="UP001589896">
    <property type="component" value="Unassembled WGS sequence"/>
</dbReference>
<keyword evidence="16" id="KW-0282">Flagellum</keyword>
<evidence type="ECO:0000256" key="3">
    <source>
        <dbReference type="ARBA" id="ARBA00004651"/>
    </source>
</evidence>
<proteinExistence type="inferred from homology"/>
<keyword evidence="16" id="KW-0966">Cell projection</keyword>
<dbReference type="EMBL" id="JBHLTG010000001">
    <property type="protein sequence ID" value="MFC0677984.1"/>
    <property type="molecule type" value="Genomic_DNA"/>
</dbReference>
<evidence type="ECO:0000313" key="17">
    <source>
        <dbReference type="Proteomes" id="UP001589896"/>
    </source>
</evidence>
<dbReference type="InterPro" id="IPR043427">
    <property type="entry name" value="YscJ/FliF"/>
</dbReference>
<evidence type="ECO:0000256" key="8">
    <source>
        <dbReference type="ARBA" id="ARBA00022989"/>
    </source>
</evidence>
<evidence type="ECO:0000256" key="6">
    <source>
        <dbReference type="ARBA" id="ARBA00022475"/>
    </source>
</evidence>
<evidence type="ECO:0000256" key="4">
    <source>
        <dbReference type="ARBA" id="ARBA00007971"/>
    </source>
</evidence>
<evidence type="ECO:0000259" key="14">
    <source>
        <dbReference type="Pfam" id="PF01514"/>
    </source>
</evidence>
<dbReference type="NCBIfam" id="TIGR00206">
    <property type="entry name" value="fliF"/>
    <property type="match status" value="1"/>
</dbReference>
<protein>
    <recommendedName>
        <fullName evidence="5">Flagellar M-ring protein</fullName>
    </recommendedName>
</protein>
<evidence type="ECO:0000256" key="10">
    <source>
        <dbReference type="ARBA" id="ARBA00023143"/>
    </source>
</evidence>
<dbReference type="PANTHER" id="PTHR30046">
    <property type="entry name" value="FLAGELLAR M-RING PROTEIN"/>
    <property type="match status" value="1"/>
</dbReference>
<feature type="region of interest" description="Disordered" evidence="12">
    <location>
        <begin position="292"/>
        <end position="312"/>
    </location>
</feature>
<evidence type="ECO:0000256" key="11">
    <source>
        <dbReference type="ARBA" id="ARBA00025936"/>
    </source>
</evidence>
<evidence type="ECO:0000259" key="15">
    <source>
        <dbReference type="Pfam" id="PF08345"/>
    </source>
</evidence>
<keyword evidence="6" id="KW-1003">Cell membrane</keyword>
<keyword evidence="9 13" id="KW-0472">Membrane</keyword>
<comment type="subcellular location">
    <subcellularLocation>
        <location evidence="2">Bacterial flagellum basal body</location>
    </subcellularLocation>
    <subcellularLocation>
        <location evidence="3">Cell membrane</location>
        <topology evidence="3">Multi-pass membrane protein</topology>
    </subcellularLocation>
</comment>
<name>A0ABV6RLX9_9GAMM</name>
<comment type="similarity">
    <text evidence="4">Belongs to the FliF family.</text>
</comment>
<keyword evidence="10" id="KW-0975">Bacterial flagellum</keyword>
<evidence type="ECO:0000313" key="16">
    <source>
        <dbReference type="EMBL" id="MFC0677984.1"/>
    </source>
</evidence>
<dbReference type="InterPro" id="IPR013556">
    <property type="entry name" value="Flag_M-ring_C"/>
</dbReference>
<feature type="domain" description="Flagellar M-ring C-terminal" evidence="15">
    <location>
        <begin position="291"/>
        <end position="367"/>
    </location>
</feature>
<dbReference type="RefSeq" id="WP_386667190.1">
    <property type="nucleotide sequence ID" value="NZ_JBHLTG010000001.1"/>
</dbReference>
<comment type="function">
    <text evidence="1">The M ring may be actively involved in energy transduction.</text>
</comment>
<reference evidence="16 17" key="1">
    <citation type="submission" date="2024-09" db="EMBL/GenBank/DDBJ databases">
        <authorList>
            <person name="Sun Q."/>
            <person name="Mori K."/>
        </authorList>
    </citation>
    <scope>NUCLEOTIDE SEQUENCE [LARGE SCALE GENOMIC DNA]</scope>
    <source>
        <strain evidence="16 17">KCTC 23076</strain>
    </source>
</reference>
<dbReference type="InterPro" id="IPR045851">
    <property type="entry name" value="AMP-bd_C_sf"/>
</dbReference>
<dbReference type="Gene3D" id="3.30.300.30">
    <property type="match status" value="1"/>
</dbReference>
<keyword evidence="17" id="KW-1185">Reference proteome</keyword>
<evidence type="ECO:0000256" key="5">
    <source>
        <dbReference type="ARBA" id="ARBA00017949"/>
    </source>
</evidence>
<feature type="domain" description="Flagellar M-ring N-terminal" evidence="14">
    <location>
        <begin position="41"/>
        <end position="211"/>
    </location>
</feature>
<dbReference type="InterPro" id="IPR006182">
    <property type="entry name" value="FliF_N_dom"/>
</dbReference>
<keyword evidence="8 13" id="KW-1133">Transmembrane helix</keyword>
<feature type="transmembrane region" description="Helical" evidence="13">
    <location>
        <begin position="397"/>
        <end position="418"/>
    </location>
</feature>
<accession>A0ABV6RLX9</accession>
<gene>
    <name evidence="16" type="primary">fliF</name>
    <name evidence="16" type="ORF">ACFFGH_09035</name>
</gene>
<evidence type="ECO:0000256" key="9">
    <source>
        <dbReference type="ARBA" id="ARBA00023136"/>
    </source>
</evidence>